<keyword evidence="5" id="KW-0732">Signal</keyword>
<keyword evidence="2" id="KW-0326">Glycosidase</keyword>
<dbReference type="InterPro" id="IPR012938">
    <property type="entry name" value="Glc/Sorbosone_DH"/>
</dbReference>
<evidence type="ECO:0000256" key="5">
    <source>
        <dbReference type="SAM" id="SignalP"/>
    </source>
</evidence>
<keyword evidence="9" id="KW-1185">Reference proteome</keyword>
<dbReference type="SUPFAM" id="SSF49384">
    <property type="entry name" value="Carbohydrate-binding domain"/>
    <property type="match status" value="1"/>
</dbReference>
<dbReference type="Pfam" id="PF00041">
    <property type="entry name" value="fn3"/>
    <property type="match status" value="1"/>
</dbReference>
<dbReference type="OrthoDB" id="9770043at2"/>
<gene>
    <name evidence="8" type="ORF">Acor_22640</name>
</gene>
<evidence type="ECO:0000313" key="9">
    <source>
        <dbReference type="Proteomes" id="UP000334990"/>
    </source>
</evidence>
<keyword evidence="3" id="KW-0624">Polysaccharide degradation</keyword>
<dbReference type="PANTHER" id="PTHR19328:SF13">
    <property type="entry name" value="HIPL1 PROTEIN"/>
    <property type="match status" value="1"/>
</dbReference>
<evidence type="ECO:0000256" key="4">
    <source>
        <dbReference type="SAM" id="MobiDB-lite"/>
    </source>
</evidence>
<evidence type="ECO:0008006" key="10">
    <source>
        <dbReference type="Google" id="ProtNLM"/>
    </source>
</evidence>
<comment type="caution">
    <text evidence="8">The sequence shown here is derived from an EMBL/GenBank/DDBJ whole genome shotgun (WGS) entry which is preliminary data.</text>
</comment>
<dbReference type="GO" id="GO:0030247">
    <property type="term" value="F:polysaccharide binding"/>
    <property type="evidence" value="ECO:0007669"/>
    <property type="project" value="UniProtKB-UniRule"/>
</dbReference>
<feature type="domain" description="Fibronectin type-III" evidence="6">
    <location>
        <begin position="379"/>
        <end position="470"/>
    </location>
</feature>
<dbReference type="Gene3D" id="2.60.40.290">
    <property type="match status" value="1"/>
</dbReference>
<dbReference type="GO" id="GO:0004553">
    <property type="term" value="F:hydrolase activity, hydrolyzing O-glycosyl compounds"/>
    <property type="evidence" value="ECO:0007669"/>
    <property type="project" value="InterPro"/>
</dbReference>
<dbReference type="PROSITE" id="PS51173">
    <property type="entry name" value="CBM2"/>
    <property type="match status" value="1"/>
</dbReference>
<accession>A0A5M3VZE2</accession>
<dbReference type="AlphaFoldDB" id="A0A5M3VZE2"/>
<dbReference type="InterPro" id="IPR012291">
    <property type="entry name" value="CBM2_carb-bd_dom_sf"/>
</dbReference>
<dbReference type="InterPro" id="IPR013783">
    <property type="entry name" value="Ig-like_fold"/>
</dbReference>
<evidence type="ECO:0000256" key="1">
    <source>
        <dbReference type="ARBA" id="ARBA00023277"/>
    </source>
</evidence>
<feature type="compositionally biased region" description="Pro residues" evidence="4">
    <location>
        <begin position="363"/>
        <end position="379"/>
    </location>
</feature>
<dbReference type="CDD" id="cd00063">
    <property type="entry name" value="FN3"/>
    <property type="match status" value="1"/>
</dbReference>
<feature type="domain" description="CBM2" evidence="7">
    <location>
        <begin position="469"/>
        <end position="576"/>
    </location>
</feature>
<dbReference type="Gene3D" id="2.60.40.10">
    <property type="entry name" value="Immunoglobulins"/>
    <property type="match status" value="1"/>
</dbReference>
<dbReference type="PROSITE" id="PS50853">
    <property type="entry name" value="FN3"/>
    <property type="match status" value="1"/>
</dbReference>
<dbReference type="SUPFAM" id="SSF50952">
    <property type="entry name" value="Soluble quinoprotein glucose dehydrogenase"/>
    <property type="match status" value="1"/>
</dbReference>
<keyword evidence="2" id="KW-0378">Hydrolase</keyword>
<feature type="signal peptide" evidence="5">
    <location>
        <begin position="1"/>
        <end position="31"/>
    </location>
</feature>
<dbReference type="InterPro" id="IPR011041">
    <property type="entry name" value="Quinoprot_gluc/sorb_DH_b-prop"/>
</dbReference>
<keyword evidence="1" id="KW-0119">Carbohydrate metabolism</keyword>
<evidence type="ECO:0000259" key="6">
    <source>
        <dbReference type="PROSITE" id="PS50853"/>
    </source>
</evidence>
<dbReference type="GO" id="GO:0000272">
    <property type="term" value="P:polysaccharide catabolic process"/>
    <property type="evidence" value="ECO:0007669"/>
    <property type="project" value="UniProtKB-KW"/>
</dbReference>
<protein>
    <recommendedName>
        <fullName evidence="10">Oxidoreductase</fullName>
    </recommendedName>
</protein>
<feature type="region of interest" description="Disordered" evidence="4">
    <location>
        <begin position="358"/>
        <end position="379"/>
    </location>
</feature>
<dbReference type="Pfam" id="PF00553">
    <property type="entry name" value="CBM_2"/>
    <property type="match status" value="1"/>
</dbReference>
<organism evidence="8 9">
    <name type="scientific">Acrocarpospora corrugata</name>
    <dbReference type="NCBI Taxonomy" id="35763"/>
    <lineage>
        <taxon>Bacteria</taxon>
        <taxon>Bacillati</taxon>
        <taxon>Actinomycetota</taxon>
        <taxon>Actinomycetes</taxon>
        <taxon>Streptosporangiales</taxon>
        <taxon>Streptosporangiaceae</taxon>
        <taxon>Acrocarpospora</taxon>
    </lineage>
</organism>
<evidence type="ECO:0000256" key="2">
    <source>
        <dbReference type="ARBA" id="ARBA00023295"/>
    </source>
</evidence>
<sequence length="576" mass="59421">MARRFPIFPVLLSLTALLGAIGVSVAMPASAAVIGGFDFDRAQVSVTGLQVPWGMAFLPDGSALVSERNTGRIMQVRPGQTPTAVATISGVSASGESGLLGIAVSPNYATDQWVYAYFTTSTDNRLVRLRLNAPTTQNVLFSGVPRNTIHDGGRIAFGPDGMLYVATGDAGTTANAQNLNSPGGKILRMTPDGGIPASGQPFANSRVWSYGHRNVQGLAWDNQGRMYASEFGQNNLDEVNQIVAGGNYGWPTCEGSCTNPSFRNPIISWTTAEASPSGLAYANNTLFVAALRGTRLWTVTLNASGGAASALAQFQGAYGRLRAVSVGPDGWLWVATSNRDGRGTPIAADDRIIRVPPAGVSPSPSPSVSPPVDTVPPTTPGAPTAFNVTSSAATLNWPVSTDSGGSGLAGYNVYREQGATDPLLAQPASNSATLTGLTANTQYQVYVRARDNAGNLSGNSTLVTFTTTGGTTTGGCSATGTVQTQWGNGYVIQPLTVTNTGTTGINGWTVAFTLPAGHTITGSWNTTITVSGQNVTARNVGHNGTIAAGGNVQFGFQVSRPNGNTATPSGYTCTSP</sequence>
<name>A0A5M3VZE2_9ACTN</name>
<dbReference type="EMBL" id="BLAD01000043">
    <property type="protein sequence ID" value="GES00201.1"/>
    <property type="molecule type" value="Genomic_DNA"/>
</dbReference>
<dbReference type="InterPro" id="IPR036116">
    <property type="entry name" value="FN3_sf"/>
</dbReference>
<dbReference type="InterPro" id="IPR001919">
    <property type="entry name" value="CBD2"/>
</dbReference>
<dbReference type="SUPFAM" id="SSF49265">
    <property type="entry name" value="Fibronectin type III"/>
    <property type="match status" value="1"/>
</dbReference>
<dbReference type="InterPro" id="IPR008965">
    <property type="entry name" value="CBM2/CBM3_carb-bd_dom_sf"/>
</dbReference>
<dbReference type="InterPro" id="IPR011042">
    <property type="entry name" value="6-blade_b-propeller_TolB-like"/>
</dbReference>
<dbReference type="InterPro" id="IPR003961">
    <property type="entry name" value="FN3_dom"/>
</dbReference>
<dbReference type="Proteomes" id="UP000334990">
    <property type="component" value="Unassembled WGS sequence"/>
</dbReference>
<dbReference type="PANTHER" id="PTHR19328">
    <property type="entry name" value="HEDGEHOG-INTERACTING PROTEIN"/>
    <property type="match status" value="1"/>
</dbReference>
<dbReference type="SMART" id="SM00637">
    <property type="entry name" value="CBD_II"/>
    <property type="match status" value="1"/>
</dbReference>
<evidence type="ECO:0000259" key="7">
    <source>
        <dbReference type="PROSITE" id="PS51173"/>
    </source>
</evidence>
<evidence type="ECO:0000313" key="8">
    <source>
        <dbReference type="EMBL" id="GES00201.1"/>
    </source>
</evidence>
<reference evidence="8 9" key="1">
    <citation type="submission" date="2019-10" db="EMBL/GenBank/DDBJ databases">
        <title>Whole genome shotgun sequence of Acrocarpospora corrugata NBRC 13972.</title>
        <authorList>
            <person name="Ichikawa N."/>
            <person name="Kimura A."/>
            <person name="Kitahashi Y."/>
            <person name="Komaki H."/>
            <person name="Oguchi A."/>
        </authorList>
    </citation>
    <scope>NUCLEOTIDE SEQUENCE [LARGE SCALE GENOMIC DNA]</scope>
    <source>
        <strain evidence="8 9">NBRC 13972</strain>
    </source>
</reference>
<proteinExistence type="predicted"/>
<dbReference type="Gene3D" id="2.120.10.30">
    <property type="entry name" value="TolB, C-terminal domain"/>
    <property type="match status" value="1"/>
</dbReference>
<dbReference type="Pfam" id="PF07995">
    <property type="entry name" value="GSDH"/>
    <property type="match status" value="1"/>
</dbReference>
<evidence type="ECO:0000256" key="3">
    <source>
        <dbReference type="ARBA" id="ARBA00023326"/>
    </source>
</evidence>
<dbReference type="SMART" id="SM00060">
    <property type="entry name" value="FN3"/>
    <property type="match status" value="1"/>
</dbReference>
<feature type="chain" id="PRO_5024416640" description="Oxidoreductase" evidence="5">
    <location>
        <begin position="32"/>
        <end position="576"/>
    </location>
</feature>